<dbReference type="EMBL" id="CP036433">
    <property type="protein sequence ID" value="QDU95175.1"/>
    <property type="molecule type" value="Genomic_DNA"/>
</dbReference>
<proteinExistence type="predicted"/>
<name>A0A518DTL0_9BACT</name>
<evidence type="ECO:0000313" key="1">
    <source>
        <dbReference type="EMBL" id="QDU95175.1"/>
    </source>
</evidence>
<gene>
    <name evidence="1" type="ORF">Pla8534_29870</name>
</gene>
<organism evidence="1 2">
    <name type="scientific">Lignipirellula cremea</name>
    <dbReference type="NCBI Taxonomy" id="2528010"/>
    <lineage>
        <taxon>Bacteria</taxon>
        <taxon>Pseudomonadati</taxon>
        <taxon>Planctomycetota</taxon>
        <taxon>Planctomycetia</taxon>
        <taxon>Pirellulales</taxon>
        <taxon>Pirellulaceae</taxon>
        <taxon>Lignipirellula</taxon>
    </lineage>
</organism>
<dbReference type="RefSeq" id="WP_145053943.1">
    <property type="nucleotide sequence ID" value="NZ_CP036433.1"/>
</dbReference>
<keyword evidence="2" id="KW-1185">Reference proteome</keyword>
<dbReference type="KEGG" id="lcre:Pla8534_29870"/>
<protein>
    <submittedName>
        <fullName evidence="1">Uncharacterized protein</fullName>
    </submittedName>
</protein>
<evidence type="ECO:0000313" key="2">
    <source>
        <dbReference type="Proteomes" id="UP000317648"/>
    </source>
</evidence>
<dbReference type="AlphaFoldDB" id="A0A518DTL0"/>
<accession>A0A518DTL0</accession>
<dbReference type="Proteomes" id="UP000317648">
    <property type="component" value="Chromosome"/>
</dbReference>
<reference evidence="1 2" key="1">
    <citation type="submission" date="2019-02" db="EMBL/GenBank/DDBJ databases">
        <title>Deep-cultivation of Planctomycetes and their phenomic and genomic characterization uncovers novel biology.</title>
        <authorList>
            <person name="Wiegand S."/>
            <person name="Jogler M."/>
            <person name="Boedeker C."/>
            <person name="Pinto D."/>
            <person name="Vollmers J."/>
            <person name="Rivas-Marin E."/>
            <person name="Kohn T."/>
            <person name="Peeters S.H."/>
            <person name="Heuer A."/>
            <person name="Rast P."/>
            <person name="Oberbeckmann S."/>
            <person name="Bunk B."/>
            <person name="Jeske O."/>
            <person name="Meyerdierks A."/>
            <person name="Storesund J.E."/>
            <person name="Kallscheuer N."/>
            <person name="Luecker S."/>
            <person name="Lage O.M."/>
            <person name="Pohl T."/>
            <person name="Merkel B.J."/>
            <person name="Hornburger P."/>
            <person name="Mueller R.-W."/>
            <person name="Bruemmer F."/>
            <person name="Labrenz M."/>
            <person name="Spormann A.M."/>
            <person name="Op den Camp H."/>
            <person name="Overmann J."/>
            <person name="Amann R."/>
            <person name="Jetten M.S.M."/>
            <person name="Mascher T."/>
            <person name="Medema M.H."/>
            <person name="Devos D.P."/>
            <person name="Kaster A.-K."/>
            <person name="Ovreas L."/>
            <person name="Rohde M."/>
            <person name="Galperin M.Y."/>
            <person name="Jogler C."/>
        </authorList>
    </citation>
    <scope>NUCLEOTIDE SEQUENCE [LARGE SCALE GENOMIC DNA]</scope>
    <source>
        <strain evidence="1 2">Pla85_3_4</strain>
    </source>
</reference>
<sequence length="174" mass="20344">MFGTILRVEWFTTYATYRRQVFTMAQRMVAVAAEQRGASVDVESLANEASWQFYATLGDRQILGVRYAYGVLRRQCRRLVRDEQRRQRKERHSVECFMEGASRKECVLVAPPNALLREIQERLQYRQAQARMLSSYLRMIAYGATQRQAARIVGVSDRTARRWQADCRLALLSR</sequence>